<dbReference type="SMART" id="SM00535">
    <property type="entry name" value="RIBOc"/>
    <property type="match status" value="1"/>
</dbReference>
<evidence type="ECO:0000313" key="18">
    <source>
        <dbReference type="EMBL" id="MST73529.1"/>
    </source>
</evidence>
<dbReference type="Pfam" id="PF00035">
    <property type="entry name" value="dsrm"/>
    <property type="match status" value="1"/>
</dbReference>
<evidence type="ECO:0000256" key="10">
    <source>
        <dbReference type="ARBA" id="ARBA00022723"/>
    </source>
</evidence>
<comment type="cofactor">
    <cofactor evidence="15">
        <name>Mg(2+)</name>
        <dbReference type="ChEBI" id="CHEBI:18420"/>
    </cofactor>
</comment>
<dbReference type="PROSITE" id="PS50137">
    <property type="entry name" value="DS_RBD"/>
    <property type="match status" value="1"/>
</dbReference>
<keyword evidence="5 15" id="KW-0963">Cytoplasm</keyword>
<feature type="domain" description="RNase III" evidence="17">
    <location>
        <begin position="5"/>
        <end position="134"/>
    </location>
</feature>
<dbReference type="PROSITE" id="PS00517">
    <property type="entry name" value="RNASE_3_1"/>
    <property type="match status" value="1"/>
</dbReference>
<dbReference type="RefSeq" id="WP_154427782.1">
    <property type="nucleotide sequence ID" value="NZ_VUNI01000001.1"/>
</dbReference>
<keyword evidence="11 15" id="KW-0255">Endonuclease</keyword>
<evidence type="ECO:0000256" key="11">
    <source>
        <dbReference type="ARBA" id="ARBA00022759"/>
    </source>
</evidence>
<feature type="binding site" evidence="15">
    <location>
        <position position="120"/>
    </location>
    <ligand>
        <name>Mg(2+)</name>
        <dbReference type="ChEBI" id="CHEBI:18420"/>
    </ligand>
</feature>
<evidence type="ECO:0000256" key="12">
    <source>
        <dbReference type="ARBA" id="ARBA00022801"/>
    </source>
</evidence>
<feature type="domain" description="DRBM" evidence="16">
    <location>
        <begin position="158"/>
        <end position="226"/>
    </location>
</feature>
<dbReference type="GO" id="GO:0008033">
    <property type="term" value="P:tRNA processing"/>
    <property type="evidence" value="ECO:0007669"/>
    <property type="project" value="UniProtKB-KW"/>
</dbReference>
<sequence length="230" mass="25967">MSAKLKEFQEMIGYTFQNEGLLRQALTHSSYANEKHMKKLSDNERLEFLGDAVLEIISSEFLYHNYSDLPEGKLTTLRASIVCEPTLALCTEPLDLGSYLYLGKGENLTGGRRRKSILSDALEAIIGAIYLDGGFANAKEFVTKYILTDIEHKKLFYDSKTILQEVIQEEHEKLVYELIGESGPDHDKSFTVEVRIDDKKISTGTGHTKKAAEQEAAYRALLLLKPDIRE</sequence>
<comment type="subcellular location">
    <subcellularLocation>
        <location evidence="2 15">Cytoplasm</location>
    </subcellularLocation>
</comment>
<dbReference type="SMART" id="SM00358">
    <property type="entry name" value="DSRM"/>
    <property type="match status" value="1"/>
</dbReference>
<dbReference type="FunFam" id="3.30.160.20:FF:000003">
    <property type="entry name" value="Ribonuclease 3"/>
    <property type="match status" value="1"/>
</dbReference>
<dbReference type="GO" id="GO:0019843">
    <property type="term" value="F:rRNA binding"/>
    <property type="evidence" value="ECO:0007669"/>
    <property type="project" value="UniProtKB-KW"/>
</dbReference>
<evidence type="ECO:0000256" key="3">
    <source>
        <dbReference type="ARBA" id="ARBA00010183"/>
    </source>
</evidence>
<keyword evidence="15" id="KW-0699">rRNA-binding</keyword>
<protein>
    <recommendedName>
        <fullName evidence="15">Ribonuclease 3</fullName>
        <ecNumber evidence="15">3.1.26.3</ecNumber>
    </recommendedName>
    <alternativeName>
        <fullName evidence="15">Ribonuclease III</fullName>
        <shortName evidence="15">RNase III</shortName>
    </alternativeName>
</protein>
<dbReference type="PANTHER" id="PTHR11207">
    <property type="entry name" value="RIBONUCLEASE III"/>
    <property type="match status" value="1"/>
</dbReference>
<dbReference type="PANTHER" id="PTHR11207:SF0">
    <property type="entry name" value="RIBONUCLEASE 3"/>
    <property type="match status" value="1"/>
</dbReference>
<dbReference type="GO" id="GO:0046872">
    <property type="term" value="F:metal ion binding"/>
    <property type="evidence" value="ECO:0007669"/>
    <property type="project" value="UniProtKB-KW"/>
</dbReference>
<evidence type="ECO:0000256" key="7">
    <source>
        <dbReference type="ARBA" id="ARBA00022664"/>
    </source>
</evidence>
<evidence type="ECO:0000256" key="9">
    <source>
        <dbReference type="ARBA" id="ARBA00022722"/>
    </source>
</evidence>
<accession>A0A6L5YNF6</accession>
<evidence type="ECO:0000256" key="6">
    <source>
        <dbReference type="ARBA" id="ARBA00022552"/>
    </source>
</evidence>
<keyword evidence="6 15" id="KW-0698">rRNA processing</keyword>
<evidence type="ECO:0000256" key="4">
    <source>
        <dbReference type="ARBA" id="ARBA00011738"/>
    </source>
</evidence>
<evidence type="ECO:0000256" key="15">
    <source>
        <dbReference type="HAMAP-Rule" id="MF_00104"/>
    </source>
</evidence>
<keyword evidence="13 15" id="KW-0460">Magnesium</keyword>
<dbReference type="Gene3D" id="3.30.160.20">
    <property type="match status" value="1"/>
</dbReference>
<feature type="active site" evidence="15">
    <location>
        <position position="51"/>
    </location>
</feature>
<evidence type="ECO:0000256" key="1">
    <source>
        <dbReference type="ARBA" id="ARBA00000109"/>
    </source>
</evidence>
<dbReference type="Proteomes" id="UP000474024">
    <property type="component" value="Unassembled WGS sequence"/>
</dbReference>
<organism evidence="18 19">
    <name type="scientific">Roseburia porci</name>
    <dbReference type="NCBI Taxonomy" id="2605790"/>
    <lineage>
        <taxon>Bacteria</taxon>
        <taxon>Bacillati</taxon>
        <taxon>Bacillota</taxon>
        <taxon>Clostridia</taxon>
        <taxon>Lachnospirales</taxon>
        <taxon>Lachnospiraceae</taxon>
        <taxon>Roseburia</taxon>
    </lineage>
</organism>
<comment type="similarity">
    <text evidence="3">Belongs to the ribonuclease III family.</text>
</comment>
<comment type="catalytic activity">
    <reaction evidence="1 15">
        <text>Endonucleolytic cleavage to 5'-phosphomonoester.</text>
        <dbReference type="EC" id="3.1.26.3"/>
    </reaction>
</comment>
<feature type="binding site" evidence="15">
    <location>
        <position position="123"/>
    </location>
    <ligand>
        <name>Mg(2+)</name>
        <dbReference type="ChEBI" id="CHEBI:18420"/>
    </ligand>
</feature>
<comment type="function">
    <text evidence="15">Digests double-stranded RNA. Involved in the processing of primary rRNA transcript to yield the immediate precursors to the large and small rRNAs (23S and 16S). Processes some mRNAs, and tRNAs when they are encoded in the rRNA operon. Processes pre-crRNA and tracrRNA of type II CRISPR loci if present in the organism.</text>
</comment>
<dbReference type="PROSITE" id="PS50142">
    <property type="entry name" value="RNASE_3_2"/>
    <property type="match status" value="1"/>
</dbReference>
<evidence type="ECO:0000256" key="13">
    <source>
        <dbReference type="ARBA" id="ARBA00022842"/>
    </source>
</evidence>
<dbReference type="InterPro" id="IPR011907">
    <property type="entry name" value="RNase_III"/>
</dbReference>
<dbReference type="EMBL" id="VUNI01000001">
    <property type="protein sequence ID" value="MST73529.1"/>
    <property type="molecule type" value="Genomic_DNA"/>
</dbReference>
<comment type="caution">
    <text evidence="18">The sequence shown here is derived from an EMBL/GenBank/DDBJ whole genome shotgun (WGS) entry which is preliminary data.</text>
</comment>
<comment type="subunit">
    <text evidence="4 15">Homodimer.</text>
</comment>
<dbReference type="GO" id="GO:0004525">
    <property type="term" value="F:ribonuclease III activity"/>
    <property type="evidence" value="ECO:0007669"/>
    <property type="project" value="UniProtKB-UniRule"/>
</dbReference>
<dbReference type="Gene3D" id="1.10.1520.10">
    <property type="entry name" value="Ribonuclease III domain"/>
    <property type="match status" value="1"/>
</dbReference>
<evidence type="ECO:0000259" key="17">
    <source>
        <dbReference type="PROSITE" id="PS50142"/>
    </source>
</evidence>
<feature type="binding site" evidence="15">
    <location>
        <position position="47"/>
    </location>
    <ligand>
        <name>Mg(2+)</name>
        <dbReference type="ChEBI" id="CHEBI:18420"/>
    </ligand>
</feature>
<evidence type="ECO:0000256" key="5">
    <source>
        <dbReference type="ARBA" id="ARBA00022490"/>
    </source>
</evidence>
<proteinExistence type="inferred from homology"/>
<evidence type="ECO:0000256" key="2">
    <source>
        <dbReference type="ARBA" id="ARBA00004496"/>
    </source>
</evidence>
<dbReference type="InterPro" id="IPR036389">
    <property type="entry name" value="RNase_III_sf"/>
</dbReference>
<dbReference type="HAMAP" id="MF_00104">
    <property type="entry name" value="RNase_III"/>
    <property type="match status" value="1"/>
</dbReference>
<dbReference type="GO" id="GO:0006397">
    <property type="term" value="P:mRNA processing"/>
    <property type="evidence" value="ECO:0007669"/>
    <property type="project" value="UniProtKB-UniRule"/>
</dbReference>
<keyword evidence="8 15" id="KW-0819">tRNA processing</keyword>
<dbReference type="GO" id="GO:0010468">
    <property type="term" value="P:regulation of gene expression"/>
    <property type="evidence" value="ECO:0007669"/>
    <property type="project" value="TreeGrafter"/>
</dbReference>
<dbReference type="GO" id="GO:0005737">
    <property type="term" value="C:cytoplasm"/>
    <property type="evidence" value="ECO:0007669"/>
    <property type="project" value="UniProtKB-SubCell"/>
</dbReference>
<keyword evidence="12 15" id="KW-0378">Hydrolase</keyword>
<dbReference type="InterPro" id="IPR000999">
    <property type="entry name" value="RNase_III_dom"/>
</dbReference>
<dbReference type="EC" id="3.1.26.3" evidence="15"/>
<evidence type="ECO:0000259" key="16">
    <source>
        <dbReference type="PROSITE" id="PS50137"/>
    </source>
</evidence>
<gene>
    <name evidence="15 18" type="primary">rnc</name>
    <name evidence="18" type="ORF">FYJ75_00585</name>
</gene>
<dbReference type="GO" id="GO:0003725">
    <property type="term" value="F:double-stranded RNA binding"/>
    <property type="evidence" value="ECO:0007669"/>
    <property type="project" value="TreeGrafter"/>
</dbReference>
<dbReference type="SUPFAM" id="SSF69065">
    <property type="entry name" value="RNase III domain-like"/>
    <property type="match status" value="1"/>
</dbReference>
<dbReference type="GO" id="GO:0042802">
    <property type="term" value="F:identical protein binding"/>
    <property type="evidence" value="ECO:0007669"/>
    <property type="project" value="UniProtKB-ARBA"/>
</dbReference>
<keyword evidence="14 15" id="KW-0694">RNA-binding</keyword>
<keyword evidence="7 15" id="KW-0507">mRNA processing</keyword>
<evidence type="ECO:0000313" key="19">
    <source>
        <dbReference type="Proteomes" id="UP000474024"/>
    </source>
</evidence>
<dbReference type="SUPFAM" id="SSF54768">
    <property type="entry name" value="dsRNA-binding domain-like"/>
    <property type="match status" value="1"/>
</dbReference>
<dbReference type="CDD" id="cd00593">
    <property type="entry name" value="RIBOc"/>
    <property type="match status" value="1"/>
</dbReference>
<keyword evidence="9 15" id="KW-0540">Nuclease</keyword>
<dbReference type="InterPro" id="IPR014720">
    <property type="entry name" value="dsRBD_dom"/>
</dbReference>
<keyword evidence="19" id="KW-1185">Reference proteome</keyword>
<dbReference type="Pfam" id="PF14622">
    <property type="entry name" value="Ribonucleas_3_3"/>
    <property type="match status" value="1"/>
</dbReference>
<dbReference type="FunFam" id="1.10.1520.10:FF:000001">
    <property type="entry name" value="Ribonuclease 3"/>
    <property type="match status" value="1"/>
</dbReference>
<dbReference type="AlphaFoldDB" id="A0A6L5YNF6"/>
<keyword evidence="10 15" id="KW-0479">Metal-binding</keyword>
<name>A0A6L5YNF6_9FIRM</name>
<evidence type="ECO:0000256" key="14">
    <source>
        <dbReference type="ARBA" id="ARBA00022884"/>
    </source>
</evidence>
<feature type="active site" evidence="15">
    <location>
        <position position="123"/>
    </location>
</feature>
<reference evidence="18 19" key="1">
    <citation type="submission" date="2019-08" db="EMBL/GenBank/DDBJ databases">
        <title>In-depth cultivation of the pig gut microbiome towards novel bacterial diversity and tailored functional studies.</title>
        <authorList>
            <person name="Wylensek D."/>
            <person name="Hitch T.C.A."/>
            <person name="Clavel T."/>
        </authorList>
    </citation>
    <scope>NUCLEOTIDE SEQUENCE [LARGE SCALE GENOMIC DNA]</scope>
    <source>
        <strain evidence="18 19">MUC/MUC-530-WT-4D</strain>
    </source>
</reference>
<dbReference type="GO" id="GO:0006364">
    <property type="term" value="P:rRNA processing"/>
    <property type="evidence" value="ECO:0007669"/>
    <property type="project" value="UniProtKB-UniRule"/>
</dbReference>
<dbReference type="CDD" id="cd10845">
    <property type="entry name" value="DSRM_RNAse_III_family"/>
    <property type="match status" value="1"/>
</dbReference>
<evidence type="ECO:0000256" key="8">
    <source>
        <dbReference type="ARBA" id="ARBA00022694"/>
    </source>
</evidence>
<dbReference type="NCBIfam" id="TIGR02191">
    <property type="entry name" value="RNaseIII"/>
    <property type="match status" value="1"/>
</dbReference>